<reference evidence="3" key="1">
    <citation type="submission" date="2016-06" db="UniProtKB">
        <authorList>
            <consortium name="WormBaseParasite"/>
        </authorList>
    </citation>
    <scope>IDENTIFICATION</scope>
</reference>
<organism evidence="3">
    <name type="scientific">Gongylonema pulchrum</name>
    <dbReference type="NCBI Taxonomy" id="637853"/>
    <lineage>
        <taxon>Eukaryota</taxon>
        <taxon>Metazoa</taxon>
        <taxon>Ecdysozoa</taxon>
        <taxon>Nematoda</taxon>
        <taxon>Chromadorea</taxon>
        <taxon>Rhabditida</taxon>
        <taxon>Spirurina</taxon>
        <taxon>Spiruromorpha</taxon>
        <taxon>Spiruroidea</taxon>
        <taxon>Gongylonematidae</taxon>
        <taxon>Gongylonema</taxon>
    </lineage>
</organism>
<reference evidence="1 2" key="2">
    <citation type="submission" date="2018-11" db="EMBL/GenBank/DDBJ databases">
        <authorList>
            <consortium name="Pathogen Informatics"/>
        </authorList>
    </citation>
    <scope>NUCLEOTIDE SEQUENCE [LARGE SCALE GENOMIC DNA]</scope>
</reference>
<dbReference type="EMBL" id="UYRT01003845">
    <property type="protein sequence ID" value="VDK34729.1"/>
    <property type="molecule type" value="Genomic_DNA"/>
</dbReference>
<keyword evidence="2" id="KW-1185">Reference proteome</keyword>
<evidence type="ECO:0000313" key="1">
    <source>
        <dbReference type="EMBL" id="VDK34729.1"/>
    </source>
</evidence>
<dbReference type="OrthoDB" id="5840048at2759"/>
<protein>
    <submittedName>
        <fullName evidence="3">BRO1 domain-containing protein</fullName>
    </submittedName>
</protein>
<dbReference type="AlphaFoldDB" id="A0A183D1D3"/>
<gene>
    <name evidence="1" type="ORF">GPUH_LOCUS2522</name>
</gene>
<sequence length="86" mass="9704">MVISGQTTTTIRVEQFTAISHIDTAAQYASETVEKATKLHMFRTDLLQTAVPAHLVHAARQQFAKSPPNVYTECYSQARTEILYYI</sequence>
<accession>A0A183D1D3</accession>
<name>A0A183D1D3_9BILA</name>
<evidence type="ECO:0000313" key="2">
    <source>
        <dbReference type="Proteomes" id="UP000271098"/>
    </source>
</evidence>
<proteinExistence type="predicted"/>
<dbReference type="WBParaSite" id="GPUH_0000252901-mRNA-1">
    <property type="protein sequence ID" value="GPUH_0000252901-mRNA-1"/>
    <property type="gene ID" value="GPUH_0000252901"/>
</dbReference>
<dbReference type="Proteomes" id="UP000271098">
    <property type="component" value="Unassembled WGS sequence"/>
</dbReference>
<evidence type="ECO:0000313" key="3">
    <source>
        <dbReference type="WBParaSite" id="GPUH_0000252901-mRNA-1"/>
    </source>
</evidence>